<comment type="subcellular location">
    <subcellularLocation>
        <location evidence="2">Periplasm</location>
    </subcellularLocation>
</comment>
<dbReference type="SUPFAM" id="SSF53187">
    <property type="entry name" value="Zn-dependent exopeptidases"/>
    <property type="match status" value="1"/>
</dbReference>
<dbReference type="FunFam" id="3.40.630.40:FF:000001">
    <property type="entry name" value="N-acetylmuramoyl-L-alanine amidase"/>
    <property type="match status" value="1"/>
</dbReference>
<dbReference type="GO" id="GO:0071555">
    <property type="term" value="P:cell wall organization"/>
    <property type="evidence" value="ECO:0007669"/>
    <property type="project" value="UniProtKB-KW"/>
</dbReference>
<dbReference type="Gene3D" id="3.40.630.40">
    <property type="entry name" value="Zn-dependent exopeptidases"/>
    <property type="match status" value="1"/>
</dbReference>
<dbReference type="InterPro" id="IPR018392">
    <property type="entry name" value="LysM"/>
</dbReference>
<dbReference type="PANTHER" id="PTHR30404:SF0">
    <property type="entry name" value="N-ACETYLMURAMOYL-L-ALANINE AMIDASE AMIC"/>
    <property type="match status" value="1"/>
</dbReference>
<proteinExistence type="inferred from homology"/>
<evidence type="ECO:0000256" key="4">
    <source>
        <dbReference type="ARBA" id="ARBA00011901"/>
    </source>
</evidence>
<comment type="similarity">
    <text evidence="3">Belongs to the N-acetylmuramoyl-L-alanine amidase 3 family.</text>
</comment>
<feature type="domain" description="LysM" evidence="10">
    <location>
        <begin position="395"/>
        <end position="438"/>
    </location>
</feature>
<dbReference type="EC" id="3.5.1.28" evidence="4"/>
<evidence type="ECO:0000256" key="8">
    <source>
        <dbReference type="ARBA" id="ARBA00023316"/>
    </source>
</evidence>
<organism evidence="11 12">
    <name type="scientific">Pelagibaculum spongiae</name>
    <dbReference type="NCBI Taxonomy" id="2080658"/>
    <lineage>
        <taxon>Bacteria</taxon>
        <taxon>Pseudomonadati</taxon>
        <taxon>Pseudomonadota</taxon>
        <taxon>Gammaproteobacteria</taxon>
        <taxon>Oceanospirillales</taxon>
        <taxon>Pelagibaculum</taxon>
    </lineage>
</organism>
<gene>
    <name evidence="11" type="ORF">DC094_07390</name>
</gene>
<evidence type="ECO:0000256" key="3">
    <source>
        <dbReference type="ARBA" id="ARBA00010860"/>
    </source>
</evidence>
<dbReference type="GO" id="GO:0008745">
    <property type="term" value="F:N-acetylmuramoyl-L-alanine amidase activity"/>
    <property type="evidence" value="ECO:0007669"/>
    <property type="project" value="UniProtKB-EC"/>
</dbReference>
<keyword evidence="7" id="KW-0378">Hydrolase</keyword>
<dbReference type="SUPFAM" id="SSF54106">
    <property type="entry name" value="LysM domain"/>
    <property type="match status" value="1"/>
</dbReference>
<dbReference type="PANTHER" id="PTHR30404">
    <property type="entry name" value="N-ACETYLMURAMOYL-L-ALANINE AMIDASE"/>
    <property type="match status" value="1"/>
</dbReference>
<keyword evidence="12" id="KW-1185">Reference proteome</keyword>
<dbReference type="SMART" id="SM00646">
    <property type="entry name" value="Ami_3"/>
    <property type="match status" value="1"/>
</dbReference>
<dbReference type="AlphaFoldDB" id="A0A2V1GYJ5"/>
<comment type="catalytic activity">
    <reaction evidence="1">
        <text>Hydrolyzes the link between N-acetylmuramoyl residues and L-amino acid residues in certain cell-wall glycopeptides.</text>
        <dbReference type="EC" id="3.5.1.28"/>
    </reaction>
</comment>
<reference evidence="11 12" key="1">
    <citation type="submission" date="2018-04" db="EMBL/GenBank/DDBJ databases">
        <title>Thalassorhabdus spongiae gen. nov., sp. nov., isolated from a marine sponge in South-West Iceland.</title>
        <authorList>
            <person name="Knobloch S."/>
            <person name="Daussin A."/>
            <person name="Johannsson R."/>
            <person name="Marteinsson V.T."/>
        </authorList>
    </citation>
    <scope>NUCLEOTIDE SEQUENCE [LARGE SCALE GENOMIC DNA]</scope>
    <source>
        <strain evidence="11 12">Hp12</strain>
    </source>
</reference>
<protein>
    <recommendedName>
        <fullName evidence="9">N-acetylmuramoyl-L-alanine amidase AmiC</fullName>
        <ecNumber evidence="4">3.5.1.28</ecNumber>
    </recommendedName>
</protein>
<dbReference type="Gene3D" id="3.10.350.10">
    <property type="entry name" value="LysM domain"/>
    <property type="match status" value="1"/>
</dbReference>
<dbReference type="GO" id="GO:0030288">
    <property type="term" value="C:outer membrane-bounded periplasmic space"/>
    <property type="evidence" value="ECO:0007669"/>
    <property type="project" value="TreeGrafter"/>
</dbReference>
<evidence type="ECO:0000256" key="1">
    <source>
        <dbReference type="ARBA" id="ARBA00001561"/>
    </source>
</evidence>
<dbReference type="GO" id="GO:0009253">
    <property type="term" value="P:peptidoglycan catabolic process"/>
    <property type="evidence" value="ECO:0007669"/>
    <property type="project" value="InterPro"/>
</dbReference>
<dbReference type="InterPro" id="IPR050695">
    <property type="entry name" value="N-acetylmuramoyl_amidase_3"/>
</dbReference>
<sequence length="439" mass="48340">MKRRDILLGLALLPQLIQQATAKSVASSNFAKLKGLRIWSAPDSTRLVLDLSRPVKHQVFPLTNPDRLVIDLQDCQWSASLPNPAKSYINQIRFGVRQKRDLRLVLDLNQTVQPRSIALRPSGEYGHRLLIELKNAEKKQKPLTAQQYEQPGKLRDVVVAIDAGHGGEDPGAIGGKGSREKHVTLAIAKALATEINRRRGMKAVLIRKSDYYIPLRKRVTLARKARADLFISIHADAFKDKRARGASVFALSRRGASSEQARWLAKQENSSDLIGGVSLDDKDQVLASVLLDLSQNESIRQSMDLASGVLGKLGRVGRLHSKKVGQAGFAVLKSPDIPSILVETGFITNPTEEKNLNSRNHRAKIAKAIASGFDQYLQRNPIAGTRLAAPTATRSQYVVSGGDTLSGIAVKYRVSIASLKRHNKLRSDRLRVGQVLRIP</sequence>
<evidence type="ECO:0000256" key="7">
    <source>
        <dbReference type="ARBA" id="ARBA00022801"/>
    </source>
</evidence>
<comment type="caution">
    <text evidence="11">The sequence shown here is derived from an EMBL/GenBank/DDBJ whole genome shotgun (WGS) entry which is preliminary data.</text>
</comment>
<evidence type="ECO:0000259" key="10">
    <source>
        <dbReference type="PROSITE" id="PS51782"/>
    </source>
</evidence>
<keyword evidence="6" id="KW-0574">Periplasm</keyword>
<dbReference type="Gene3D" id="2.60.40.3500">
    <property type="match status" value="1"/>
</dbReference>
<dbReference type="EMBL" id="QDDL01000002">
    <property type="protein sequence ID" value="PVZ70407.1"/>
    <property type="molecule type" value="Genomic_DNA"/>
</dbReference>
<dbReference type="InterPro" id="IPR021731">
    <property type="entry name" value="AMIN_dom"/>
</dbReference>
<dbReference type="PROSITE" id="PS51782">
    <property type="entry name" value="LYSM"/>
    <property type="match status" value="1"/>
</dbReference>
<name>A0A2V1GYJ5_9GAMM</name>
<dbReference type="Pfam" id="PF11741">
    <property type="entry name" value="AMIN"/>
    <property type="match status" value="1"/>
</dbReference>
<dbReference type="Pfam" id="PF01476">
    <property type="entry name" value="LysM"/>
    <property type="match status" value="1"/>
</dbReference>
<keyword evidence="5" id="KW-0732">Signal</keyword>
<dbReference type="CDD" id="cd00118">
    <property type="entry name" value="LysM"/>
    <property type="match status" value="1"/>
</dbReference>
<evidence type="ECO:0000256" key="6">
    <source>
        <dbReference type="ARBA" id="ARBA00022764"/>
    </source>
</evidence>
<evidence type="ECO:0000256" key="5">
    <source>
        <dbReference type="ARBA" id="ARBA00022729"/>
    </source>
</evidence>
<dbReference type="Pfam" id="PF01520">
    <property type="entry name" value="Amidase_3"/>
    <property type="match status" value="1"/>
</dbReference>
<dbReference type="OrthoDB" id="9806267at2"/>
<evidence type="ECO:0000256" key="2">
    <source>
        <dbReference type="ARBA" id="ARBA00004418"/>
    </source>
</evidence>
<evidence type="ECO:0000313" key="11">
    <source>
        <dbReference type="EMBL" id="PVZ70407.1"/>
    </source>
</evidence>
<dbReference type="InterPro" id="IPR002508">
    <property type="entry name" value="MurNAc-LAA_cat"/>
</dbReference>
<accession>A0A2V1GYJ5</accession>
<dbReference type="InterPro" id="IPR036779">
    <property type="entry name" value="LysM_dom_sf"/>
</dbReference>
<keyword evidence="8" id="KW-0961">Cell wall biogenesis/degradation</keyword>
<dbReference type="Proteomes" id="UP000244906">
    <property type="component" value="Unassembled WGS sequence"/>
</dbReference>
<dbReference type="RefSeq" id="WP_116686478.1">
    <property type="nucleotide sequence ID" value="NZ_CAWNYD010000002.1"/>
</dbReference>
<dbReference type="SMART" id="SM00257">
    <property type="entry name" value="LysM"/>
    <property type="match status" value="1"/>
</dbReference>
<evidence type="ECO:0000256" key="9">
    <source>
        <dbReference type="ARBA" id="ARBA00074581"/>
    </source>
</evidence>
<evidence type="ECO:0000313" key="12">
    <source>
        <dbReference type="Proteomes" id="UP000244906"/>
    </source>
</evidence>
<dbReference type="CDD" id="cd02696">
    <property type="entry name" value="MurNAc-LAA"/>
    <property type="match status" value="1"/>
</dbReference>